<feature type="transmembrane region" description="Helical" evidence="5">
    <location>
        <begin position="12"/>
        <end position="34"/>
    </location>
</feature>
<keyword evidence="5" id="KW-0813">Transport</keyword>
<feature type="transmembrane region" description="Helical" evidence="5">
    <location>
        <begin position="364"/>
        <end position="386"/>
    </location>
</feature>
<evidence type="ECO:0000256" key="5">
    <source>
        <dbReference type="RuleBase" id="RU363032"/>
    </source>
</evidence>
<dbReference type="AlphaFoldDB" id="A0A9D1JD86"/>
<dbReference type="PROSITE" id="PS50928">
    <property type="entry name" value="ABC_TM1"/>
    <property type="match status" value="2"/>
</dbReference>
<evidence type="ECO:0000256" key="3">
    <source>
        <dbReference type="ARBA" id="ARBA00022989"/>
    </source>
</evidence>
<proteinExistence type="inferred from homology"/>
<feature type="domain" description="ABC transmembrane type-1" evidence="6">
    <location>
        <begin position="52"/>
        <end position="250"/>
    </location>
</feature>
<dbReference type="PANTHER" id="PTHR43496">
    <property type="entry name" value="PROTEIN LPLB"/>
    <property type="match status" value="1"/>
</dbReference>
<feature type="transmembrane region" description="Helical" evidence="5">
    <location>
        <begin position="192"/>
        <end position="213"/>
    </location>
</feature>
<evidence type="ECO:0000256" key="4">
    <source>
        <dbReference type="ARBA" id="ARBA00023136"/>
    </source>
</evidence>
<feature type="domain" description="ABC transmembrane type-1" evidence="6">
    <location>
        <begin position="328"/>
        <end position="517"/>
    </location>
</feature>
<evidence type="ECO:0000313" key="7">
    <source>
        <dbReference type="EMBL" id="HIR88918.1"/>
    </source>
</evidence>
<feature type="transmembrane region" description="Helical" evidence="5">
    <location>
        <begin position="498"/>
        <end position="520"/>
    </location>
</feature>
<reference evidence="7" key="1">
    <citation type="submission" date="2020-10" db="EMBL/GenBank/DDBJ databases">
        <authorList>
            <person name="Gilroy R."/>
        </authorList>
    </citation>
    <scope>NUCLEOTIDE SEQUENCE</scope>
    <source>
        <strain evidence="7">ChiW13-3771</strain>
    </source>
</reference>
<evidence type="ECO:0000313" key="8">
    <source>
        <dbReference type="Proteomes" id="UP000824201"/>
    </source>
</evidence>
<dbReference type="Gene3D" id="1.10.3720.10">
    <property type="entry name" value="MetI-like"/>
    <property type="match status" value="2"/>
</dbReference>
<name>A0A9D1JD86_9FIRM</name>
<feature type="transmembrane region" description="Helical" evidence="5">
    <location>
        <begin position="87"/>
        <end position="112"/>
    </location>
</feature>
<dbReference type="InterPro" id="IPR035906">
    <property type="entry name" value="MetI-like_sf"/>
</dbReference>
<feature type="transmembrane region" description="Helical" evidence="5">
    <location>
        <begin position="392"/>
        <end position="415"/>
    </location>
</feature>
<feature type="transmembrane region" description="Helical" evidence="5">
    <location>
        <begin position="54"/>
        <end position="75"/>
    </location>
</feature>
<dbReference type="PANTHER" id="PTHR43496:SF1">
    <property type="entry name" value="POLYGALACTURONAN_RHAMNOGALACTURONAN TRANSPORT SYSTEM PERMEASE PROTEIN YTEP"/>
    <property type="match status" value="1"/>
</dbReference>
<organism evidence="7 8">
    <name type="scientific">Candidatus Fimimorpha faecalis</name>
    <dbReference type="NCBI Taxonomy" id="2840824"/>
    <lineage>
        <taxon>Bacteria</taxon>
        <taxon>Bacillati</taxon>
        <taxon>Bacillota</taxon>
        <taxon>Clostridia</taxon>
        <taxon>Eubacteriales</taxon>
        <taxon>Candidatus Fimimorpha</taxon>
    </lineage>
</organism>
<feature type="transmembrane region" description="Helical" evidence="5">
    <location>
        <begin position="277"/>
        <end position="301"/>
    </location>
</feature>
<comment type="subcellular location">
    <subcellularLocation>
        <location evidence="5">Cell membrane</location>
        <topology evidence="5">Multi-pass membrane protein</topology>
    </subcellularLocation>
    <subcellularLocation>
        <location evidence="1">Membrane</location>
        <topology evidence="1">Multi-pass membrane protein</topology>
    </subcellularLocation>
</comment>
<dbReference type="Pfam" id="PF00528">
    <property type="entry name" value="BPD_transp_1"/>
    <property type="match status" value="2"/>
</dbReference>
<dbReference type="SUPFAM" id="SSF161098">
    <property type="entry name" value="MetI-like"/>
    <property type="match status" value="2"/>
</dbReference>
<dbReference type="EMBL" id="DVHN01000105">
    <property type="protein sequence ID" value="HIR88918.1"/>
    <property type="molecule type" value="Genomic_DNA"/>
</dbReference>
<reference evidence="7" key="2">
    <citation type="journal article" date="2021" name="PeerJ">
        <title>Extensive microbial diversity within the chicken gut microbiome revealed by metagenomics and culture.</title>
        <authorList>
            <person name="Gilroy R."/>
            <person name="Ravi A."/>
            <person name="Getino M."/>
            <person name="Pursley I."/>
            <person name="Horton D.L."/>
            <person name="Alikhan N.F."/>
            <person name="Baker D."/>
            <person name="Gharbi K."/>
            <person name="Hall N."/>
            <person name="Watson M."/>
            <person name="Adriaenssens E.M."/>
            <person name="Foster-Nyarko E."/>
            <person name="Jarju S."/>
            <person name="Secka A."/>
            <person name="Antonio M."/>
            <person name="Oren A."/>
            <person name="Chaudhuri R.R."/>
            <person name="La Ragione R."/>
            <person name="Hildebrand F."/>
            <person name="Pallen M.J."/>
        </authorList>
    </citation>
    <scope>NUCLEOTIDE SEQUENCE</scope>
    <source>
        <strain evidence="7">ChiW13-3771</strain>
    </source>
</reference>
<feature type="transmembrane region" description="Helical" evidence="5">
    <location>
        <begin position="233"/>
        <end position="251"/>
    </location>
</feature>
<comment type="caution">
    <text evidence="7">The sequence shown here is derived from an EMBL/GenBank/DDBJ whole genome shotgun (WGS) entry which is preliminary data.</text>
</comment>
<feature type="transmembrane region" description="Helical" evidence="5">
    <location>
        <begin position="332"/>
        <end position="352"/>
    </location>
</feature>
<dbReference type="InterPro" id="IPR000515">
    <property type="entry name" value="MetI-like"/>
</dbReference>
<gene>
    <name evidence="7" type="ORF">IAC96_08225</name>
</gene>
<accession>A0A9D1JD86</accession>
<dbReference type="GO" id="GO:0005886">
    <property type="term" value="C:plasma membrane"/>
    <property type="evidence" value="ECO:0007669"/>
    <property type="project" value="UniProtKB-SubCell"/>
</dbReference>
<feature type="transmembrane region" description="Helical" evidence="5">
    <location>
        <begin position="127"/>
        <end position="149"/>
    </location>
</feature>
<evidence type="ECO:0000256" key="1">
    <source>
        <dbReference type="ARBA" id="ARBA00004141"/>
    </source>
</evidence>
<dbReference type="GO" id="GO:0055085">
    <property type="term" value="P:transmembrane transport"/>
    <property type="evidence" value="ECO:0007669"/>
    <property type="project" value="InterPro"/>
</dbReference>
<protein>
    <submittedName>
        <fullName evidence="7">ABC transporter permease subunit</fullName>
    </submittedName>
</protein>
<evidence type="ECO:0000256" key="2">
    <source>
        <dbReference type="ARBA" id="ARBA00022692"/>
    </source>
</evidence>
<sequence length="529" mass="59358">MRNKKIAYPAVKYFLMVLLFITVLCPLGMVIATIRMEDIQELLEAGQLKTMLSHSIVVTGIATMISVLLALLLAWCINRSRMRWKGVFSVLFTIPMLIPSISHGMGLVLLLGDNGMLSNWFGIKIPLYGYLGMIMGSVLYSFPVAFLMLTDIFQYEDYTAYEAARVLGLSKAKQFWTITIPNIKRTLISTSFAVFTLIFTDYGVPLVIGGKIVTLPLYMYREVVGQMNISKGAVIGMLLLLPAVVAFVLDLRQEETTNSSTITKQYVVLKNKRRDRFAYFFCIVTVLLISLPVFAFLYLSIIKQYPIDPRLSLDHIKEAFQLGVGRYLKNSLAIALTTSFIGTVTAYITAFLTARSKRNWGTQALHLISMVSLAIPGIVLGLAYVLFFRGSWIYGTLMMLVLVNMVHFFASPYLLAYNSLSKFNQNLEDVAATLGIAPWRMLKDVYLKCTQKTILEMFSYIFVNAMVTISAVSFLADFRTMPLALLIPQFESQSLMESTAFISIIILAVNGLMKLAVFCLKRTIPDVTK</sequence>
<feature type="transmembrane region" description="Helical" evidence="5">
    <location>
        <begin position="457"/>
        <end position="478"/>
    </location>
</feature>
<keyword evidence="2 5" id="KW-0812">Transmembrane</keyword>
<keyword evidence="3 5" id="KW-1133">Transmembrane helix</keyword>
<keyword evidence="4 5" id="KW-0472">Membrane</keyword>
<dbReference type="CDD" id="cd06261">
    <property type="entry name" value="TM_PBP2"/>
    <property type="match status" value="2"/>
</dbReference>
<dbReference type="Proteomes" id="UP000824201">
    <property type="component" value="Unassembled WGS sequence"/>
</dbReference>
<evidence type="ECO:0000259" key="6">
    <source>
        <dbReference type="PROSITE" id="PS50928"/>
    </source>
</evidence>
<comment type="similarity">
    <text evidence="5">Belongs to the binding-protein-dependent transport system permease family.</text>
</comment>